<evidence type="ECO:0000259" key="1">
    <source>
        <dbReference type="PROSITE" id="PS51186"/>
    </source>
</evidence>
<dbReference type="InterPro" id="IPR016181">
    <property type="entry name" value="Acyl_CoA_acyltransferase"/>
</dbReference>
<dbReference type="Gene3D" id="3.90.1150.30">
    <property type="match status" value="1"/>
</dbReference>
<dbReference type="InterPro" id="IPR007351">
    <property type="entry name" value="YjbR"/>
</dbReference>
<dbReference type="PROSITE" id="PS51186">
    <property type="entry name" value="GNAT"/>
    <property type="match status" value="1"/>
</dbReference>
<dbReference type="Proteomes" id="UP000199701">
    <property type="component" value="Unassembled WGS sequence"/>
</dbReference>
<dbReference type="Pfam" id="PF00583">
    <property type="entry name" value="Acetyltransf_1"/>
    <property type="match status" value="1"/>
</dbReference>
<organism evidence="2 3">
    <name type="scientific">[Clostridium] fimetarium</name>
    <dbReference type="NCBI Taxonomy" id="99656"/>
    <lineage>
        <taxon>Bacteria</taxon>
        <taxon>Bacillati</taxon>
        <taxon>Bacillota</taxon>
        <taxon>Clostridia</taxon>
        <taxon>Lachnospirales</taxon>
        <taxon>Lachnospiraceae</taxon>
    </lineage>
</organism>
<accession>A0A1I0RSU1</accession>
<keyword evidence="3" id="KW-1185">Reference proteome</keyword>
<proteinExistence type="predicted"/>
<evidence type="ECO:0000313" key="3">
    <source>
        <dbReference type="Proteomes" id="UP000199701"/>
    </source>
</evidence>
<keyword evidence="2" id="KW-0238">DNA-binding</keyword>
<feature type="domain" description="N-acetyltransferase" evidence="1">
    <location>
        <begin position="122"/>
        <end position="279"/>
    </location>
</feature>
<dbReference type="Pfam" id="PF04237">
    <property type="entry name" value="YjbR"/>
    <property type="match status" value="1"/>
</dbReference>
<dbReference type="SUPFAM" id="SSF55729">
    <property type="entry name" value="Acyl-CoA N-acyltransferases (Nat)"/>
    <property type="match status" value="1"/>
</dbReference>
<dbReference type="CDD" id="cd04301">
    <property type="entry name" value="NAT_SF"/>
    <property type="match status" value="1"/>
</dbReference>
<dbReference type="PANTHER" id="PTHR35145">
    <property type="entry name" value="CYTOPLASMIC PROTEIN-RELATED"/>
    <property type="match status" value="1"/>
</dbReference>
<sequence>MQNNKRIIQSIEEYCLNLPGAYETRPFGKYPICYRVMGKIFAQFNPEEKFYKITLKCEPEKANLYRQLYPELVVRGYHCPPVQQPYWNTINLDRFLDMELLFQMIDEAYDAIIGKLIKKARMQFSELSELHFKDTDGSDPDFILLCRKLDDALDELVGTKSQRSQYDQYNQRDNIHNVIVAYRDGIPVACGAFKMYDEEHAELKRIFTDTFCRNIGLGAEMVRRLESKAKILGYKWCILETGKQLEAAFHMYNKAGYKIIPNYGQYADMPDSICMERKI</sequence>
<gene>
    <name evidence="2" type="ORF">SAMN05421659_12248</name>
</gene>
<dbReference type="InterPro" id="IPR038056">
    <property type="entry name" value="YjbR-like_sf"/>
</dbReference>
<name>A0A1I0RSU1_9FIRM</name>
<dbReference type="InterPro" id="IPR000182">
    <property type="entry name" value="GNAT_dom"/>
</dbReference>
<evidence type="ECO:0000313" key="2">
    <source>
        <dbReference type="EMBL" id="SEW44438.1"/>
    </source>
</evidence>
<dbReference type="GO" id="GO:0003677">
    <property type="term" value="F:DNA binding"/>
    <property type="evidence" value="ECO:0007669"/>
    <property type="project" value="UniProtKB-KW"/>
</dbReference>
<dbReference type="EMBL" id="FOJI01000022">
    <property type="protein sequence ID" value="SEW44438.1"/>
    <property type="molecule type" value="Genomic_DNA"/>
</dbReference>
<dbReference type="RefSeq" id="WP_170841499.1">
    <property type="nucleotide sequence ID" value="NZ_FOJI01000022.1"/>
</dbReference>
<dbReference type="SUPFAM" id="SSF142906">
    <property type="entry name" value="YjbR-like"/>
    <property type="match status" value="1"/>
</dbReference>
<dbReference type="Gene3D" id="3.40.630.30">
    <property type="match status" value="1"/>
</dbReference>
<dbReference type="PANTHER" id="PTHR35145:SF1">
    <property type="entry name" value="CYTOPLASMIC PROTEIN"/>
    <property type="match status" value="1"/>
</dbReference>
<dbReference type="InterPro" id="IPR058532">
    <property type="entry name" value="YjbR/MT2646/Rv2570-like"/>
</dbReference>
<dbReference type="AlphaFoldDB" id="A0A1I0RSU1"/>
<dbReference type="STRING" id="99656.SAMN05421659_12248"/>
<dbReference type="GO" id="GO:0016747">
    <property type="term" value="F:acyltransferase activity, transferring groups other than amino-acyl groups"/>
    <property type="evidence" value="ECO:0007669"/>
    <property type="project" value="InterPro"/>
</dbReference>
<protein>
    <submittedName>
        <fullName evidence="2">Predicted DNA-binding protein, MmcQ/YjbR family</fullName>
    </submittedName>
</protein>
<reference evidence="2 3" key="1">
    <citation type="submission" date="2016-10" db="EMBL/GenBank/DDBJ databases">
        <authorList>
            <person name="de Groot N.N."/>
        </authorList>
    </citation>
    <scope>NUCLEOTIDE SEQUENCE [LARGE SCALE GENOMIC DNA]</scope>
    <source>
        <strain evidence="2 3">DSM 9179</strain>
    </source>
</reference>